<sequence>QREVWFNMGVLTILCTALSFIVYCSCLIRLCFFSVARNSTIERNFLIVGISSLIFSLPYMSTMAYLYLVMVEVLPTDGEDRVDILFQLPWLTDLKYLSLAPMLLLTNSKIRKSIKKFL</sequence>
<feature type="non-terminal residue" evidence="2">
    <location>
        <position position="1"/>
    </location>
</feature>
<gene>
    <name evidence="2" type="ORF">PMAYCL1PPCAC_21678</name>
</gene>
<keyword evidence="1" id="KW-1133">Transmembrane helix</keyword>
<keyword evidence="3" id="KW-1185">Reference proteome</keyword>
<accession>A0AAN5CV60</accession>
<name>A0AAN5CV60_9BILA</name>
<keyword evidence="1" id="KW-0812">Transmembrane</keyword>
<evidence type="ECO:0000313" key="3">
    <source>
        <dbReference type="Proteomes" id="UP001328107"/>
    </source>
</evidence>
<reference evidence="3" key="1">
    <citation type="submission" date="2022-10" db="EMBL/GenBank/DDBJ databases">
        <title>Genome assembly of Pristionchus species.</title>
        <authorList>
            <person name="Yoshida K."/>
            <person name="Sommer R.J."/>
        </authorList>
    </citation>
    <scope>NUCLEOTIDE SEQUENCE [LARGE SCALE GENOMIC DNA]</scope>
    <source>
        <strain evidence="3">RS5460</strain>
    </source>
</reference>
<protein>
    <recommendedName>
        <fullName evidence="4">Serpentine receptor class gamma</fullName>
    </recommendedName>
</protein>
<organism evidence="2 3">
    <name type="scientific">Pristionchus mayeri</name>
    <dbReference type="NCBI Taxonomy" id="1317129"/>
    <lineage>
        <taxon>Eukaryota</taxon>
        <taxon>Metazoa</taxon>
        <taxon>Ecdysozoa</taxon>
        <taxon>Nematoda</taxon>
        <taxon>Chromadorea</taxon>
        <taxon>Rhabditida</taxon>
        <taxon>Rhabditina</taxon>
        <taxon>Diplogasteromorpha</taxon>
        <taxon>Diplogasteroidea</taxon>
        <taxon>Neodiplogasteridae</taxon>
        <taxon>Pristionchus</taxon>
    </lineage>
</organism>
<feature type="transmembrane region" description="Helical" evidence="1">
    <location>
        <begin position="44"/>
        <end position="68"/>
    </location>
</feature>
<dbReference type="AlphaFoldDB" id="A0AAN5CV60"/>
<evidence type="ECO:0000256" key="1">
    <source>
        <dbReference type="SAM" id="Phobius"/>
    </source>
</evidence>
<comment type="caution">
    <text evidence="2">The sequence shown here is derived from an EMBL/GenBank/DDBJ whole genome shotgun (WGS) entry which is preliminary data.</text>
</comment>
<evidence type="ECO:0000313" key="2">
    <source>
        <dbReference type="EMBL" id="GMR51483.1"/>
    </source>
</evidence>
<proteinExistence type="predicted"/>
<feature type="non-terminal residue" evidence="2">
    <location>
        <position position="118"/>
    </location>
</feature>
<dbReference type="PANTHER" id="PTHR31627:SF42">
    <property type="entry name" value="G_PROTEIN_RECEP_F1_2 DOMAIN-CONTAINING PROTEIN-RELATED"/>
    <property type="match status" value="1"/>
</dbReference>
<dbReference type="PANTHER" id="PTHR31627">
    <property type="entry name" value="SERPENTINE RECEPTOR CLASS GAMMA-RELATED"/>
    <property type="match status" value="1"/>
</dbReference>
<evidence type="ECO:0008006" key="4">
    <source>
        <dbReference type="Google" id="ProtNLM"/>
    </source>
</evidence>
<keyword evidence="1" id="KW-0472">Membrane</keyword>
<dbReference type="EMBL" id="BTRK01000005">
    <property type="protein sequence ID" value="GMR51483.1"/>
    <property type="molecule type" value="Genomic_DNA"/>
</dbReference>
<dbReference type="InterPro" id="IPR051119">
    <property type="entry name" value="Nematode_SR-like"/>
</dbReference>
<feature type="transmembrane region" description="Helical" evidence="1">
    <location>
        <begin position="6"/>
        <end position="32"/>
    </location>
</feature>
<dbReference type="Proteomes" id="UP001328107">
    <property type="component" value="Unassembled WGS sequence"/>
</dbReference>